<sequence length="153" mass="18068">FVVTIVALQWADVYGSMRVPIVRHGNVDFGRSENGWIKRGAVEEMDKQADKYVRERPNLRSYIPMFKYFSKMKVYNMWPNWSNWCATWLRRLNRTPHARDYAACGKIRGREAYMPHLYDVAVRQNYKTLNPYEKKILATAPIHLPIRAVGRFA</sequence>
<dbReference type="GO" id="GO:0007338">
    <property type="term" value="P:single fertilization"/>
    <property type="evidence" value="ECO:0007669"/>
    <property type="project" value="UniProtKB-KW"/>
</dbReference>
<evidence type="ECO:0000256" key="2">
    <source>
        <dbReference type="ARBA" id="ARBA00022729"/>
    </source>
</evidence>
<reference evidence="5" key="1">
    <citation type="journal article" date="1999" name="Mol. Biol. Evol.">
        <title>Rapid evolution of fertilization selectivity and lysin cDNA sequences in teguline gastropods.</title>
        <authorList>
            <person name="Hellberg M.E."/>
            <person name="Vacquier V.D."/>
        </authorList>
    </citation>
    <scope>NUCLEOTIDE SEQUENCE</scope>
</reference>
<evidence type="ECO:0000256" key="1">
    <source>
        <dbReference type="ARBA" id="ARBA00020186"/>
    </source>
</evidence>
<dbReference type="AlphaFoldDB" id="Q9Y1I7"/>
<dbReference type="InterPro" id="IPR035916">
    <property type="entry name" value="Egg_lysin_sf"/>
</dbReference>
<name>Q9Y1I7_9VEST</name>
<dbReference type="Pfam" id="PF01303">
    <property type="entry name" value="Egg_lysin"/>
    <property type="match status" value="1"/>
</dbReference>
<dbReference type="CDD" id="cd00243">
    <property type="entry name" value="Lysin-Sp18"/>
    <property type="match status" value="1"/>
</dbReference>
<evidence type="ECO:0000256" key="3">
    <source>
        <dbReference type="ARBA" id="ARBA00023279"/>
    </source>
</evidence>
<dbReference type="InterPro" id="IPR001379">
    <property type="entry name" value="Egg_lysin"/>
</dbReference>
<protein>
    <recommendedName>
        <fullName evidence="1">Egg-lysin</fullName>
    </recommendedName>
    <alternativeName>
        <fullName evidence="4">Sperm-lysin</fullName>
    </alternativeName>
</protein>
<keyword evidence="3" id="KW-0278">Fertilization</keyword>
<evidence type="ECO:0000313" key="5">
    <source>
        <dbReference type="EMBL" id="AAD28263.1"/>
    </source>
</evidence>
<dbReference type="EMBL" id="AF132337">
    <property type="protein sequence ID" value="AAD28263.1"/>
    <property type="molecule type" value="mRNA"/>
</dbReference>
<dbReference type="SUPFAM" id="SSF47082">
    <property type="entry name" value="Fertilization protein"/>
    <property type="match status" value="1"/>
</dbReference>
<dbReference type="Gene3D" id="1.20.150.10">
    <property type="entry name" value="Fertilization protein"/>
    <property type="match status" value="1"/>
</dbReference>
<accession>Q9Y1I7</accession>
<evidence type="ECO:0000256" key="4">
    <source>
        <dbReference type="ARBA" id="ARBA00029785"/>
    </source>
</evidence>
<keyword evidence="2" id="KW-0732">Signal</keyword>
<organism evidence="5">
    <name type="scientific">Tegula aureotincta</name>
    <dbReference type="NCBI Taxonomy" id="80344"/>
    <lineage>
        <taxon>Eukaryota</taxon>
        <taxon>Metazoa</taxon>
        <taxon>Spiralia</taxon>
        <taxon>Lophotrochozoa</taxon>
        <taxon>Mollusca</taxon>
        <taxon>Gastropoda</taxon>
        <taxon>Vetigastropoda</taxon>
        <taxon>Trochida</taxon>
        <taxon>Trochoidea</taxon>
        <taxon>Tegulidae</taxon>
        <taxon>Tegula</taxon>
    </lineage>
</organism>
<proteinExistence type="evidence at transcript level"/>
<feature type="non-terminal residue" evidence="5">
    <location>
        <position position="1"/>
    </location>
</feature>